<reference evidence="1" key="1">
    <citation type="submission" date="2023-08" db="EMBL/GenBank/DDBJ databases">
        <authorList>
            <person name="Alioto T."/>
            <person name="Alioto T."/>
            <person name="Gomez Garrido J."/>
        </authorList>
    </citation>
    <scope>NUCLEOTIDE SEQUENCE</scope>
</reference>
<evidence type="ECO:0000313" key="2">
    <source>
        <dbReference type="Proteomes" id="UP001162480"/>
    </source>
</evidence>
<dbReference type="EMBL" id="OX597816">
    <property type="protein sequence ID" value="CAI9719391.1"/>
    <property type="molecule type" value="Genomic_DNA"/>
</dbReference>
<gene>
    <name evidence="1" type="ORF">OCTVUL_1B018493</name>
</gene>
<dbReference type="Proteomes" id="UP001162480">
    <property type="component" value="Chromosome 3"/>
</dbReference>
<name>A0AA36EYV9_OCTVU</name>
<keyword evidence="2" id="KW-1185">Reference proteome</keyword>
<protein>
    <submittedName>
        <fullName evidence="1">Uncharacterized protein</fullName>
    </submittedName>
</protein>
<sequence>MANGEFQQSVIRRRKDLEASPCNSPVLRETREQSHASLIPFDLSKDIEVYVSLDELYRRLIQTHDSIEWEDLGIKAPQRLTSTP</sequence>
<evidence type="ECO:0000313" key="1">
    <source>
        <dbReference type="EMBL" id="CAI9719391.1"/>
    </source>
</evidence>
<accession>A0AA36EYV9</accession>
<organism evidence="1 2">
    <name type="scientific">Octopus vulgaris</name>
    <name type="common">Common octopus</name>
    <dbReference type="NCBI Taxonomy" id="6645"/>
    <lineage>
        <taxon>Eukaryota</taxon>
        <taxon>Metazoa</taxon>
        <taxon>Spiralia</taxon>
        <taxon>Lophotrochozoa</taxon>
        <taxon>Mollusca</taxon>
        <taxon>Cephalopoda</taxon>
        <taxon>Coleoidea</taxon>
        <taxon>Octopodiformes</taxon>
        <taxon>Octopoda</taxon>
        <taxon>Incirrata</taxon>
        <taxon>Octopodidae</taxon>
        <taxon>Octopus</taxon>
    </lineage>
</organism>
<proteinExistence type="predicted"/>
<dbReference type="AlphaFoldDB" id="A0AA36EYV9"/>